<feature type="transmembrane region" description="Helical" evidence="1">
    <location>
        <begin position="156"/>
        <end position="177"/>
    </location>
</feature>
<reference evidence="2 3" key="1">
    <citation type="submission" date="2020-08" db="EMBL/GenBank/DDBJ databases">
        <title>Sequencing the genomes of 1000 actinobacteria strains.</title>
        <authorList>
            <person name="Klenk H.-P."/>
        </authorList>
    </citation>
    <scope>NUCLEOTIDE SEQUENCE [LARGE SCALE GENOMIC DNA]</scope>
    <source>
        <strain evidence="2 3">DSM 41654</strain>
    </source>
</reference>
<feature type="transmembrane region" description="Helical" evidence="1">
    <location>
        <begin position="131"/>
        <end position="149"/>
    </location>
</feature>
<sequence>MTEEDVSLAARLFTAHLPARCLGAALLVSVIAPAVLTTKGGAGFAVWLSLVGVGFAWWAAPAVTDRSEQPRARLHQQLARHRNTVLAVVAVLISAFMAPVPWLAAASTALLLTYLLHVDTFSDVYRSPGRAAITLAYLASGVVLLASLVPTGHSTVARLLACLGVAAAAGAVGLTLYERRAEPK</sequence>
<dbReference type="Proteomes" id="UP000540506">
    <property type="component" value="Unassembled WGS sequence"/>
</dbReference>
<keyword evidence="1" id="KW-0472">Membrane</keyword>
<protein>
    <submittedName>
        <fullName evidence="2">CBS domain containing-hemolysin-like protein</fullName>
    </submittedName>
</protein>
<feature type="transmembrane region" description="Helical" evidence="1">
    <location>
        <begin position="44"/>
        <end position="64"/>
    </location>
</feature>
<organism evidence="2 3">
    <name type="scientific">Kitasatospora kifunensis</name>
    <name type="common">Streptomyces kifunensis</name>
    <dbReference type="NCBI Taxonomy" id="58351"/>
    <lineage>
        <taxon>Bacteria</taxon>
        <taxon>Bacillati</taxon>
        <taxon>Actinomycetota</taxon>
        <taxon>Actinomycetes</taxon>
        <taxon>Kitasatosporales</taxon>
        <taxon>Streptomycetaceae</taxon>
        <taxon>Kitasatospora</taxon>
    </lineage>
</organism>
<comment type="caution">
    <text evidence="2">The sequence shown here is derived from an EMBL/GenBank/DDBJ whole genome shotgun (WGS) entry which is preliminary data.</text>
</comment>
<keyword evidence="1" id="KW-0812">Transmembrane</keyword>
<gene>
    <name evidence="2" type="ORF">FHR34_005453</name>
</gene>
<name>A0A7W7VYA8_KITKI</name>
<accession>A0A7W7VYA8</accession>
<dbReference type="EMBL" id="JACHJV010000001">
    <property type="protein sequence ID" value="MBB4926460.1"/>
    <property type="molecule type" value="Genomic_DNA"/>
</dbReference>
<evidence type="ECO:0000313" key="3">
    <source>
        <dbReference type="Proteomes" id="UP000540506"/>
    </source>
</evidence>
<dbReference type="AlphaFoldDB" id="A0A7W7VYA8"/>
<proteinExistence type="predicted"/>
<feature type="transmembrane region" description="Helical" evidence="1">
    <location>
        <begin position="85"/>
        <end position="111"/>
    </location>
</feature>
<keyword evidence="3" id="KW-1185">Reference proteome</keyword>
<feature type="transmembrane region" description="Helical" evidence="1">
    <location>
        <begin position="21"/>
        <end position="38"/>
    </location>
</feature>
<dbReference type="RefSeq" id="WP_184939719.1">
    <property type="nucleotide sequence ID" value="NZ_JACHJV010000001.1"/>
</dbReference>
<keyword evidence="1" id="KW-1133">Transmembrane helix</keyword>
<evidence type="ECO:0000256" key="1">
    <source>
        <dbReference type="SAM" id="Phobius"/>
    </source>
</evidence>
<evidence type="ECO:0000313" key="2">
    <source>
        <dbReference type="EMBL" id="MBB4926460.1"/>
    </source>
</evidence>